<proteinExistence type="predicted"/>
<comment type="caution">
    <text evidence="2">The sequence shown here is derived from an EMBL/GenBank/DDBJ whole genome shotgun (WGS) entry which is preliminary data.</text>
</comment>
<feature type="transmembrane region" description="Helical" evidence="1">
    <location>
        <begin position="17"/>
        <end position="37"/>
    </location>
</feature>
<keyword evidence="1" id="KW-1133">Transmembrane helix</keyword>
<organism evidence="2 3">
    <name type="scientific">Dolosigranulum pigrum</name>
    <dbReference type="NCBI Taxonomy" id="29394"/>
    <lineage>
        <taxon>Bacteria</taxon>
        <taxon>Bacillati</taxon>
        <taxon>Bacillota</taxon>
        <taxon>Bacilli</taxon>
        <taxon>Lactobacillales</taxon>
        <taxon>Carnobacteriaceae</taxon>
        <taxon>Dolosigranulum</taxon>
    </lineage>
</organism>
<evidence type="ECO:0000313" key="3">
    <source>
        <dbReference type="Proteomes" id="UP000190409"/>
    </source>
</evidence>
<feature type="transmembrane region" description="Helical" evidence="1">
    <location>
        <begin position="176"/>
        <end position="196"/>
    </location>
</feature>
<feature type="transmembrane region" description="Helical" evidence="1">
    <location>
        <begin position="73"/>
        <end position="90"/>
    </location>
</feature>
<protein>
    <recommendedName>
        <fullName evidence="4">DUF979 domain-containing protein</fullName>
    </recommendedName>
</protein>
<dbReference type="InterPro" id="IPR009323">
    <property type="entry name" value="DUF979"/>
</dbReference>
<name>A0A1S8KQC6_9LACT</name>
<keyword evidence="1" id="KW-0472">Membrane</keyword>
<dbReference type="Proteomes" id="UP000190409">
    <property type="component" value="Unassembled WGS sequence"/>
</dbReference>
<evidence type="ECO:0000313" key="2">
    <source>
        <dbReference type="EMBL" id="OOL81695.1"/>
    </source>
</evidence>
<sequence length="320" mass="34097">MGISATLAQWNTAVEQYVPLMLEIIVIMIGIQILHVAYRTFHDRSNPRYLGTSAFWAILGFVFIAGSYMPHKVSGALICVLGLLTLFKQVQIGTVPETADEVVERRAEKHGYTVFLPVLALGVTALFVAQLLPATGQVVIGFGALLGAILMVIYLKPEFSDVLDQNSRMTQQVSTTGILPQVLAALGSVFTAAGVGDVIAEMIGGVVPEGSRLFGVLAYVLGMFIFTIIMGNAFAAFAVITAGVGIPFVFSLGGDPVVASALALTAGYCGTLITPMAGNFNALPAALLEMQDEYGVIRQQVFVALAMLLAHIPLMYFWAF</sequence>
<feature type="transmembrane region" description="Helical" evidence="1">
    <location>
        <begin position="111"/>
        <end position="132"/>
    </location>
</feature>
<dbReference type="Pfam" id="PF06166">
    <property type="entry name" value="DUF979"/>
    <property type="match status" value="1"/>
</dbReference>
<keyword evidence="1" id="KW-0812">Transmembrane</keyword>
<feature type="transmembrane region" description="Helical" evidence="1">
    <location>
        <begin position="216"/>
        <end position="245"/>
    </location>
</feature>
<gene>
    <name evidence="2" type="ORF">BWX42_08320</name>
</gene>
<dbReference type="EMBL" id="MUYF01000003">
    <property type="protein sequence ID" value="OOL81695.1"/>
    <property type="molecule type" value="Genomic_DNA"/>
</dbReference>
<evidence type="ECO:0000256" key="1">
    <source>
        <dbReference type="SAM" id="Phobius"/>
    </source>
</evidence>
<dbReference type="AlphaFoldDB" id="A0A1S8KQC6"/>
<feature type="transmembrane region" description="Helical" evidence="1">
    <location>
        <begin position="297"/>
        <end position="319"/>
    </location>
</feature>
<evidence type="ECO:0008006" key="4">
    <source>
        <dbReference type="Google" id="ProtNLM"/>
    </source>
</evidence>
<feature type="transmembrane region" description="Helical" evidence="1">
    <location>
        <begin position="257"/>
        <end position="277"/>
    </location>
</feature>
<feature type="transmembrane region" description="Helical" evidence="1">
    <location>
        <begin position="138"/>
        <end position="155"/>
    </location>
</feature>
<feature type="transmembrane region" description="Helical" evidence="1">
    <location>
        <begin position="49"/>
        <end position="67"/>
    </location>
</feature>
<accession>A0A1S8KQC6</accession>
<reference evidence="2 3" key="1">
    <citation type="submission" date="2017-01" db="EMBL/GenBank/DDBJ databases">
        <title>Complete Genome Sequence of Dolosigranulum pigrum isolated from a Patient with interstitial lung disease.</title>
        <authorList>
            <person name="Mukhopadhyay R."/>
            <person name="Joaquin J."/>
            <person name="Hogue R."/>
            <person name="Fitzgerald S."/>
            <person name="Jospin G."/>
            <person name="Eisen J.A."/>
            <person name="Chaturvedi V."/>
        </authorList>
    </citation>
    <scope>NUCLEOTIDE SEQUENCE [LARGE SCALE GENOMIC DNA]</scope>
    <source>
        <strain evidence="2 3">15S00348</strain>
    </source>
</reference>